<evidence type="ECO:0000256" key="2">
    <source>
        <dbReference type="ARBA" id="ARBA00008791"/>
    </source>
</evidence>
<dbReference type="InterPro" id="IPR006016">
    <property type="entry name" value="UspA"/>
</dbReference>
<keyword evidence="7" id="KW-1185">Reference proteome</keyword>
<comment type="function">
    <text evidence="4">Required for resistance to DNA-damaging agents.</text>
</comment>
<dbReference type="GO" id="GO:0005737">
    <property type="term" value="C:cytoplasm"/>
    <property type="evidence" value="ECO:0007669"/>
    <property type="project" value="UniProtKB-SubCell"/>
</dbReference>
<evidence type="ECO:0000256" key="4">
    <source>
        <dbReference type="ARBA" id="ARBA00037131"/>
    </source>
</evidence>
<dbReference type="PANTHER" id="PTHR47892">
    <property type="entry name" value="UNIVERSAL STRESS PROTEIN E"/>
    <property type="match status" value="1"/>
</dbReference>
<feature type="domain" description="UspA" evidence="5">
    <location>
        <begin position="169"/>
        <end position="292"/>
    </location>
</feature>
<dbReference type="Proteomes" id="UP000004931">
    <property type="component" value="Unassembled WGS sequence"/>
</dbReference>
<evidence type="ECO:0000259" key="5">
    <source>
        <dbReference type="Pfam" id="PF00582"/>
    </source>
</evidence>
<dbReference type="AlphaFoldDB" id="A0YGL3"/>
<gene>
    <name evidence="6" type="ORF">GP2143_01375</name>
</gene>
<organism evidence="6 7">
    <name type="scientific">marine gamma proteobacterium HTCC2143</name>
    <dbReference type="NCBI Taxonomy" id="247633"/>
    <lineage>
        <taxon>Bacteria</taxon>
        <taxon>Pseudomonadati</taxon>
        <taxon>Pseudomonadota</taxon>
        <taxon>Gammaproteobacteria</taxon>
        <taxon>Cellvibrionales</taxon>
        <taxon>Spongiibacteraceae</taxon>
        <taxon>BD1-7 clade</taxon>
    </lineage>
</organism>
<dbReference type="STRING" id="247633.GP2143_01375"/>
<evidence type="ECO:0000313" key="7">
    <source>
        <dbReference type="Proteomes" id="UP000004931"/>
    </source>
</evidence>
<comment type="similarity">
    <text evidence="2">Belongs to the universal stress protein A family.</text>
</comment>
<dbReference type="eggNOG" id="COG0589">
    <property type="taxonomic scope" value="Bacteria"/>
</dbReference>
<dbReference type="Pfam" id="PF00582">
    <property type="entry name" value="Usp"/>
    <property type="match status" value="1"/>
</dbReference>
<name>A0YGL3_9GAMM</name>
<comment type="subcellular location">
    <subcellularLocation>
        <location evidence="1">Cytoplasm</location>
    </subcellularLocation>
</comment>
<reference evidence="6 7" key="1">
    <citation type="journal article" date="2010" name="J. Bacteriol.">
        <title>Genome sequence of the oligotrophic marine Gammaproteobacterium HTCC2143, isolated from the Oregon Coast.</title>
        <authorList>
            <person name="Oh H.M."/>
            <person name="Kang I."/>
            <person name="Ferriera S."/>
            <person name="Giovannoni S.J."/>
            <person name="Cho J.C."/>
        </authorList>
    </citation>
    <scope>NUCLEOTIDE SEQUENCE [LARGE SCALE GENOMIC DNA]</scope>
    <source>
        <strain evidence="6 7">HTCC2143</strain>
    </source>
</reference>
<evidence type="ECO:0000313" key="6">
    <source>
        <dbReference type="EMBL" id="EAW30054.1"/>
    </source>
</evidence>
<accession>A0YGL3</accession>
<sequence>MKDLLVIADKAGGSNSALKRAQVIQRLTGATITLVGFCYANPEHLEDLSSKKLSRNGLEKKLLGLRKAELEALTTKLSIDTNKLSIKPMWGKHIAPAITAYCRAKPVAMVIKSGNHSGSLLYTSTDWQLIRECLAPVLITTNKQWKTKTNIVAALDFSSRAKSKMKLNHTVIQQAKNLATVLGERVHVAFALKVPQPLIDMDLIDASKYVKEKRQQLEPVIEAFCAQYDIDRDHLHVKRGDPVKIIPSIANRLKADIVVTGTVGRKGLSGKVIGNTAESMIGQLRTDIMAVKL</sequence>
<evidence type="ECO:0000256" key="1">
    <source>
        <dbReference type="ARBA" id="ARBA00004496"/>
    </source>
</evidence>
<dbReference type="Gene3D" id="3.40.50.12370">
    <property type="match status" value="1"/>
</dbReference>
<evidence type="ECO:0000256" key="3">
    <source>
        <dbReference type="ARBA" id="ARBA00022490"/>
    </source>
</evidence>
<dbReference type="PANTHER" id="PTHR47892:SF1">
    <property type="entry name" value="UNIVERSAL STRESS PROTEIN E"/>
    <property type="match status" value="1"/>
</dbReference>
<dbReference type="SUPFAM" id="SSF52402">
    <property type="entry name" value="Adenine nucleotide alpha hydrolases-like"/>
    <property type="match status" value="2"/>
</dbReference>
<dbReference type="OrthoDB" id="239260at2"/>
<protein>
    <submittedName>
        <fullName evidence="6">UspA-related nucleotide-binding protein</fullName>
    </submittedName>
</protein>
<proteinExistence type="inferred from homology"/>
<keyword evidence="3" id="KW-0963">Cytoplasm</keyword>
<comment type="caution">
    <text evidence="6">The sequence shown here is derived from an EMBL/GenBank/DDBJ whole genome shotgun (WGS) entry which is preliminary data.</text>
</comment>
<dbReference type="EMBL" id="AAVT01000011">
    <property type="protein sequence ID" value="EAW30054.1"/>
    <property type="molecule type" value="Genomic_DNA"/>
</dbReference>